<keyword evidence="7" id="KW-1185">Reference proteome</keyword>
<comment type="subcellular location">
    <subcellularLocation>
        <location evidence="1">Membrane</location>
        <topology evidence="1">Multi-pass membrane protein</topology>
    </subcellularLocation>
</comment>
<protein>
    <submittedName>
        <fullName evidence="6">DoxX family protein</fullName>
    </submittedName>
</protein>
<feature type="transmembrane region" description="Helical" evidence="5">
    <location>
        <begin position="107"/>
        <end position="127"/>
    </location>
</feature>
<gene>
    <name evidence="6" type="ORF">LVJ94_26670</name>
</gene>
<dbReference type="Pfam" id="PF13564">
    <property type="entry name" value="DoxX_2"/>
    <property type="match status" value="1"/>
</dbReference>
<dbReference type="RefSeq" id="WP_394830096.1">
    <property type="nucleotide sequence ID" value="NZ_CP089929.1"/>
</dbReference>
<dbReference type="PANTHER" id="PTHR36974:SF1">
    <property type="entry name" value="DOXX FAMILY MEMBRANE PROTEIN"/>
    <property type="match status" value="1"/>
</dbReference>
<evidence type="ECO:0000256" key="2">
    <source>
        <dbReference type="ARBA" id="ARBA00022692"/>
    </source>
</evidence>
<keyword evidence="2 5" id="KW-0812">Transmembrane</keyword>
<evidence type="ECO:0000256" key="5">
    <source>
        <dbReference type="SAM" id="Phobius"/>
    </source>
</evidence>
<dbReference type="EMBL" id="CP089983">
    <property type="protein sequence ID" value="WXB00495.1"/>
    <property type="molecule type" value="Genomic_DNA"/>
</dbReference>
<name>A0ABZ2KU46_9BACT</name>
<feature type="transmembrane region" description="Helical" evidence="5">
    <location>
        <begin position="14"/>
        <end position="31"/>
    </location>
</feature>
<evidence type="ECO:0000256" key="4">
    <source>
        <dbReference type="ARBA" id="ARBA00023136"/>
    </source>
</evidence>
<dbReference type="PANTHER" id="PTHR36974">
    <property type="entry name" value="MEMBRANE PROTEIN-RELATED"/>
    <property type="match status" value="1"/>
</dbReference>
<dbReference type="InterPro" id="IPR032808">
    <property type="entry name" value="DoxX"/>
</dbReference>
<feature type="transmembrane region" description="Helical" evidence="5">
    <location>
        <begin position="51"/>
        <end position="68"/>
    </location>
</feature>
<evidence type="ECO:0000256" key="1">
    <source>
        <dbReference type="ARBA" id="ARBA00004141"/>
    </source>
</evidence>
<feature type="transmembrane region" description="Helical" evidence="5">
    <location>
        <begin position="74"/>
        <end position="95"/>
    </location>
</feature>
<evidence type="ECO:0000256" key="3">
    <source>
        <dbReference type="ARBA" id="ARBA00022989"/>
    </source>
</evidence>
<accession>A0ABZ2KU46</accession>
<dbReference type="Proteomes" id="UP001374803">
    <property type="component" value="Chromosome"/>
</dbReference>
<keyword evidence="3 5" id="KW-1133">Transmembrane helix</keyword>
<evidence type="ECO:0000313" key="6">
    <source>
        <dbReference type="EMBL" id="WXB00495.1"/>
    </source>
</evidence>
<proteinExistence type="predicted"/>
<evidence type="ECO:0000313" key="7">
    <source>
        <dbReference type="Proteomes" id="UP001374803"/>
    </source>
</evidence>
<organism evidence="6 7">
    <name type="scientific">Pendulispora rubella</name>
    <dbReference type="NCBI Taxonomy" id="2741070"/>
    <lineage>
        <taxon>Bacteria</taxon>
        <taxon>Pseudomonadati</taxon>
        <taxon>Myxococcota</taxon>
        <taxon>Myxococcia</taxon>
        <taxon>Myxococcales</taxon>
        <taxon>Sorangiineae</taxon>
        <taxon>Pendulisporaceae</taxon>
        <taxon>Pendulispora</taxon>
    </lineage>
</organism>
<sequence>MDSASDVLAAAKPWFKILLAVGMVGIGILHFARPKPFIRIVPTWLPNPRALVLVSGFFEIAGGVGLLLPFTQRLAAWGLIVLYVAVFPANVHMAVHRISLDPKRPIPPYLLWLRLPFQLLFIAWAWWFV</sequence>
<keyword evidence="4 5" id="KW-0472">Membrane</keyword>
<reference evidence="6" key="1">
    <citation type="submission" date="2021-12" db="EMBL/GenBank/DDBJ databases">
        <title>Discovery of the Pendulisporaceae a myxobacterial family with distinct sporulation behavior and unique specialized metabolism.</title>
        <authorList>
            <person name="Garcia R."/>
            <person name="Popoff A."/>
            <person name="Bader C.D."/>
            <person name="Loehr J."/>
            <person name="Walesch S."/>
            <person name="Walt C."/>
            <person name="Boldt J."/>
            <person name="Bunk B."/>
            <person name="Haeckl F.J.F.P.J."/>
            <person name="Gunesch A.P."/>
            <person name="Birkelbach J."/>
            <person name="Nuebel U."/>
            <person name="Pietschmann T."/>
            <person name="Bach T."/>
            <person name="Mueller R."/>
        </authorList>
    </citation>
    <scope>NUCLEOTIDE SEQUENCE</scope>
    <source>
        <strain evidence="6">MSr11367</strain>
    </source>
</reference>